<dbReference type="Gene3D" id="1.10.287.130">
    <property type="match status" value="1"/>
</dbReference>
<organism evidence="8 9">
    <name type="scientific">Desulfurivibrio alkaliphilus (strain DSM 19089 / UNIQEM U267 / AHT2)</name>
    <dbReference type="NCBI Taxonomy" id="589865"/>
    <lineage>
        <taxon>Bacteria</taxon>
        <taxon>Pseudomonadati</taxon>
        <taxon>Thermodesulfobacteriota</taxon>
        <taxon>Desulfobulbia</taxon>
        <taxon>Desulfobulbales</taxon>
        <taxon>Desulfobulbaceae</taxon>
        <taxon>Desulfurivibrio</taxon>
    </lineage>
</organism>
<evidence type="ECO:0000259" key="7">
    <source>
        <dbReference type="PROSITE" id="PS50110"/>
    </source>
</evidence>
<dbReference type="RefSeq" id="WP_013162675.1">
    <property type="nucleotide sequence ID" value="NC_014216.1"/>
</dbReference>
<comment type="catalytic activity">
    <reaction evidence="1">
        <text>ATP + protein L-histidine = ADP + protein N-phospho-L-histidine.</text>
        <dbReference type="EC" id="2.7.13.3"/>
    </reaction>
</comment>
<dbReference type="Gene3D" id="3.30.565.10">
    <property type="entry name" value="Histidine kinase-like ATPase, C-terminal domain"/>
    <property type="match status" value="1"/>
</dbReference>
<dbReference type="SUPFAM" id="SSF52172">
    <property type="entry name" value="CheY-like"/>
    <property type="match status" value="1"/>
</dbReference>
<evidence type="ECO:0000256" key="5">
    <source>
        <dbReference type="SAM" id="Coils"/>
    </source>
</evidence>
<dbReference type="PROSITE" id="PS50109">
    <property type="entry name" value="HIS_KIN"/>
    <property type="match status" value="1"/>
</dbReference>
<protein>
    <recommendedName>
        <fullName evidence="2">histidine kinase</fullName>
        <ecNumber evidence="2">2.7.13.3</ecNumber>
    </recommendedName>
</protein>
<name>D6YZY7_DESAT</name>
<gene>
    <name evidence="8" type="ordered locus">DaAHT2_0438</name>
</gene>
<dbReference type="GO" id="GO:0000155">
    <property type="term" value="F:phosphorelay sensor kinase activity"/>
    <property type="evidence" value="ECO:0007669"/>
    <property type="project" value="InterPro"/>
</dbReference>
<proteinExistence type="predicted"/>
<dbReference type="AlphaFoldDB" id="D6YZY7"/>
<keyword evidence="8" id="KW-0808">Transferase</keyword>
<dbReference type="EC" id="2.7.13.3" evidence="2"/>
<dbReference type="InterPro" id="IPR036097">
    <property type="entry name" value="HisK_dim/P_sf"/>
</dbReference>
<feature type="modified residue" description="4-aspartylphosphate" evidence="4">
    <location>
        <position position="77"/>
    </location>
</feature>
<keyword evidence="3 4" id="KW-0597">Phosphoprotein</keyword>
<dbReference type="PROSITE" id="PS50110">
    <property type="entry name" value="RESPONSE_REGULATORY"/>
    <property type="match status" value="1"/>
</dbReference>
<dbReference type="CDD" id="cd00082">
    <property type="entry name" value="HisKA"/>
    <property type="match status" value="1"/>
</dbReference>
<dbReference type="InterPro" id="IPR004358">
    <property type="entry name" value="Sig_transdc_His_kin-like_C"/>
</dbReference>
<dbReference type="InterPro" id="IPR003594">
    <property type="entry name" value="HATPase_dom"/>
</dbReference>
<dbReference type="eggNOG" id="COG4191">
    <property type="taxonomic scope" value="Bacteria"/>
</dbReference>
<dbReference type="PANTHER" id="PTHR43065">
    <property type="entry name" value="SENSOR HISTIDINE KINASE"/>
    <property type="match status" value="1"/>
</dbReference>
<dbReference type="PANTHER" id="PTHR43065:SF42">
    <property type="entry name" value="TWO-COMPONENT SENSOR PPRA"/>
    <property type="match status" value="1"/>
</dbReference>
<dbReference type="InterPro" id="IPR003661">
    <property type="entry name" value="HisK_dim/P_dom"/>
</dbReference>
<dbReference type="InParanoid" id="D6YZY7"/>
<accession>D6YZY7</accession>
<evidence type="ECO:0000259" key="6">
    <source>
        <dbReference type="PROSITE" id="PS50109"/>
    </source>
</evidence>
<dbReference type="eggNOG" id="COG4753">
    <property type="taxonomic scope" value="Bacteria"/>
</dbReference>
<dbReference type="KEGG" id="dak:DaAHT2_0438"/>
<evidence type="ECO:0000313" key="8">
    <source>
        <dbReference type="EMBL" id="ADH85144.1"/>
    </source>
</evidence>
<dbReference type="SUPFAM" id="SSF55874">
    <property type="entry name" value="ATPase domain of HSP90 chaperone/DNA topoisomerase II/histidine kinase"/>
    <property type="match status" value="1"/>
</dbReference>
<evidence type="ECO:0000256" key="1">
    <source>
        <dbReference type="ARBA" id="ARBA00000085"/>
    </source>
</evidence>
<sequence length="482" mass="53549">MSNRLKSQPPPATPTAFRRTKANQLRGRILAVDDEPLVLQLITLQAQKLHYRVSTAASGPAALEIMAGEHFDLLLTDILMPEMDGLSFMTEARRRQPDIEVIVISGQHEIKTAVAAMKQGAANYLQKPFSPQELEVALEKGMEHRRLRRLLREKQEELARSNRELDNHRRHLEQLVEARTAELAEANRQLKEDLKARQRAEREADQRRRQLIEADKLASLGILVAGVAHEINNPNNFITMNTPLLQRIWQDTSAILEGHLESRGDFTVAGLPYSELREYVPELLTGIIDGSERITRIVRNLNDYARQSAAEMSQLFDLNQVVRAALALLSSPLKKATHHLRLELAADLPPIKGNFQRAEQVAINLLQNACQALTSAESAITVRTEYNPGQKQVILKIVDKGCGIPARNIEKIQDPFFTTKRDCGGTGLGLSVSAGIMEEHGGRLHFTSARGQGTTASAIFPAACRQPNAGGSDQDLLIINKN</sequence>
<feature type="domain" description="Histidine kinase" evidence="6">
    <location>
        <begin position="226"/>
        <end position="464"/>
    </location>
</feature>
<dbReference type="SMART" id="SM00448">
    <property type="entry name" value="REC"/>
    <property type="match status" value="1"/>
</dbReference>
<evidence type="ECO:0000313" key="9">
    <source>
        <dbReference type="Proteomes" id="UP000001508"/>
    </source>
</evidence>
<dbReference type="Pfam" id="PF00072">
    <property type="entry name" value="Response_reg"/>
    <property type="match status" value="1"/>
</dbReference>
<evidence type="ECO:0000256" key="2">
    <source>
        <dbReference type="ARBA" id="ARBA00012438"/>
    </source>
</evidence>
<dbReference type="InterPro" id="IPR036890">
    <property type="entry name" value="HATPase_C_sf"/>
</dbReference>
<dbReference type="HOGENOM" id="CLU_000445_114_72_7"/>
<dbReference type="EMBL" id="CP001940">
    <property type="protein sequence ID" value="ADH85144.1"/>
    <property type="molecule type" value="Genomic_DNA"/>
</dbReference>
<keyword evidence="5" id="KW-0175">Coiled coil</keyword>
<dbReference type="STRING" id="589865.DaAHT2_0438"/>
<dbReference type="InterPro" id="IPR011006">
    <property type="entry name" value="CheY-like_superfamily"/>
</dbReference>
<dbReference type="InterPro" id="IPR005467">
    <property type="entry name" value="His_kinase_dom"/>
</dbReference>
<dbReference type="CDD" id="cd17536">
    <property type="entry name" value="REC_YesN-like"/>
    <property type="match status" value="1"/>
</dbReference>
<evidence type="ECO:0000256" key="4">
    <source>
        <dbReference type="PROSITE-ProRule" id="PRU00169"/>
    </source>
</evidence>
<evidence type="ECO:0000256" key="3">
    <source>
        <dbReference type="ARBA" id="ARBA00022553"/>
    </source>
</evidence>
<dbReference type="Pfam" id="PF02518">
    <property type="entry name" value="HATPase_c"/>
    <property type="match status" value="1"/>
</dbReference>
<feature type="coiled-coil region" evidence="5">
    <location>
        <begin position="144"/>
        <end position="217"/>
    </location>
</feature>
<keyword evidence="9" id="KW-1185">Reference proteome</keyword>
<dbReference type="Proteomes" id="UP000001508">
    <property type="component" value="Chromosome"/>
</dbReference>
<keyword evidence="8" id="KW-0418">Kinase</keyword>
<dbReference type="InterPro" id="IPR001789">
    <property type="entry name" value="Sig_transdc_resp-reg_receiver"/>
</dbReference>
<feature type="domain" description="Response regulatory" evidence="7">
    <location>
        <begin position="28"/>
        <end position="142"/>
    </location>
</feature>
<dbReference type="OrthoDB" id="9781147at2"/>
<dbReference type="PRINTS" id="PR00344">
    <property type="entry name" value="BCTRLSENSOR"/>
</dbReference>
<dbReference type="Gene3D" id="3.40.50.2300">
    <property type="match status" value="1"/>
</dbReference>
<reference evidence="9" key="1">
    <citation type="submission" date="2010-02" db="EMBL/GenBank/DDBJ databases">
        <title>Complete sequence of Desulfurivibrio alkaliphilus AHT2.</title>
        <authorList>
            <consortium name="US DOE Joint Genome Institute"/>
            <person name="Pitluck S."/>
            <person name="Chertkov O."/>
            <person name="Detter J.C."/>
            <person name="Han C."/>
            <person name="Tapia R."/>
            <person name="Larimer F."/>
            <person name="Land M."/>
            <person name="Hauser L."/>
            <person name="Kyrpides N."/>
            <person name="Mikhailova N."/>
            <person name="Sorokin D.Y."/>
            <person name="Muyzer G."/>
            <person name="Woyke T."/>
        </authorList>
    </citation>
    <scope>NUCLEOTIDE SEQUENCE [LARGE SCALE GENOMIC DNA]</scope>
    <source>
        <strain evidence="9">DSM 19089 / UNIQEM U267 / AHT2</strain>
    </source>
</reference>
<dbReference type="SMART" id="SM00387">
    <property type="entry name" value="HATPase_c"/>
    <property type="match status" value="1"/>
</dbReference>
<dbReference type="SUPFAM" id="SSF47384">
    <property type="entry name" value="Homodimeric domain of signal transducing histidine kinase"/>
    <property type="match status" value="1"/>
</dbReference>